<name>A0A9P1JXX1_9PROT</name>
<dbReference type="InterPro" id="IPR003838">
    <property type="entry name" value="ABC3_permease_C"/>
</dbReference>
<evidence type="ECO:0000256" key="1">
    <source>
        <dbReference type="ARBA" id="ARBA00004651"/>
    </source>
</evidence>
<dbReference type="PANTHER" id="PTHR30287">
    <property type="entry name" value="MEMBRANE COMPONENT OF PREDICTED ABC SUPERFAMILY METABOLITE UPTAKE TRANSPORTER"/>
    <property type="match status" value="1"/>
</dbReference>
<dbReference type="GO" id="GO:0005886">
    <property type="term" value="C:plasma membrane"/>
    <property type="evidence" value="ECO:0007669"/>
    <property type="project" value="UniProtKB-SubCell"/>
</dbReference>
<comment type="subcellular location">
    <subcellularLocation>
        <location evidence="1">Cell membrane</location>
        <topology evidence="1">Multi-pass membrane protein</topology>
    </subcellularLocation>
</comment>
<evidence type="ECO:0000256" key="7">
    <source>
        <dbReference type="SAM" id="Phobius"/>
    </source>
</evidence>
<dbReference type="EMBL" id="HE577329">
    <property type="protein sequence ID" value="CCD01921.1"/>
    <property type="molecule type" value="Genomic_DNA"/>
</dbReference>
<dbReference type="KEGG" id="abs:AZOBR_p270117"/>
<evidence type="ECO:0000259" key="8">
    <source>
        <dbReference type="Pfam" id="PF02687"/>
    </source>
</evidence>
<feature type="transmembrane region" description="Helical" evidence="7">
    <location>
        <begin position="309"/>
        <end position="337"/>
    </location>
</feature>
<dbReference type="AlphaFoldDB" id="A0A9P1JXX1"/>
<protein>
    <recommendedName>
        <fullName evidence="12">ABC3 transporter permease protein domain-containing protein</fullName>
    </recommendedName>
</protein>
<dbReference type="InterPro" id="IPR025857">
    <property type="entry name" value="MacB_PCD"/>
</dbReference>
<gene>
    <name evidence="10" type="ORF">AZOBR_p270117</name>
</gene>
<feature type="transmembrane region" description="Helical" evidence="7">
    <location>
        <begin position="21"/>
        <end position="45"/>
    </location>
</feature>
<sequence>MSAMTHLRIALRLAWRDLRGGVAGLWIVVLGVALGTAMMAAVGSLSGGMLEGMRATAREAVGGDLSLRLFHAPATPEQRAVLDTMGRVGETAELRPVASMVTGGARTLVELKAVEESYPLVGTAAVSGTLSLADALARRDERWGAAVSADLLDALALNVGDRLRLGAAEVAIRAVLEHEPDRAFRAFSLGPRVVIDRQALDATGLAEPGMPVYWYYRLVLPETVRSDAVLRNLEDRFPDAGWRIVDASHGIPGVDRTVQLARALFLLGSLSILLISGVGIGRALSAHLVRRLPVLATLKALGGSPRHLFTAFLLQTLGVVGVALLIGVTTGAVLAAMAVKALPLDWMPETGGAIDPAALLLAGAVGLLAALLCAVPPLGPRRPGPAPPRSGGGRWMACPGPWAGGPVAPSCCSGWRSPVCSPPGRACHSRSPASCSSPGWWRQASRCWGAGSPVWHAGWRADGDRWSGWPSPTSVGPARRRSRWPSRWASA</sequence>
<evidence type="ECO:0000256" key="6">
    <source>
        <dbReference type="SAM" id="MobiDB-lite"/>
    </source>
</evidence>
<dbReference type="InterPro" id="IPR038766">
    <property type="entry name" value="Membrane_comp_ABC_pdt"/>
</dbReference>
<keyword evidence="11" id="KW-1185">Reference proteome</keyword>
<evidence type="ECO:0000256" key="5">
    <source>
        <dbReference type="ARBA" id="ARBA00023136"/>
    </source>
</evidence>
<evidence type="ECO:0000256" key="3">
    <source>
        <dbReference type="ARBA" id="ARBA00022692"/>
    </source>
</evidence>
<evidence type="ECO:0000259" key="9">
    <source>
        <dbReference type="Pfam" id="PF12704"/>
    </source>
</evidence>
<evidence type="ECO:0000313" key="10">
    <source>
        <dbReference type="EMBL" id="CCD01921.1"/>
    </source>
</evidence>
<evidence type="ECO:0000256" key="2">
    <source>
        <dbReference type="ARBA" id="ARBA00022475"/>
    </source>
</evidence>
<keyword evidence="5 7" id="KW-0472">Membrane</keyword>
<feature type="domain" description="MacB-like periplasmic core" evidence="9">
    <location>
        <begin position="27"/>
        <end position="204"/>
    </location>
</feature>
<proteinExistence type="predicted"/>
<feature type="transmembrane region" description="Helical" evidence="7">
    <location>
        <begin position="264"/>
        <end position="289"/>
    </location>
</feature>
<evidence type="ECO:0000313" key="11">
    <source>
        <dbReference type="Proteomes" id="UP000007319"/>
    </source>
</evidence>
<organism evidence="10 11">
    <name type="scientific">Azospirillum baldaniorum</name>
    <dbReference type="NCBI Taxonomy" id="1064539"/>
    <lineage>
        <taxon>Bacteria</taxon>
        <taxon>Pseudomonadati</taxon>
        <taxon>Pseudomonadota</taxon>
        <taxon>Alphaproteobacteria</taxon>
        <taxon>Rhodospirillales</taxon>
        <taxon>Azospirillaceae</taxon>
        <taxon>Azospirillum</taxon>
    </lineage>
</organism>
<geneLocation type="plasmid" evidence="10 11">
    <name>AZOBR_p2</name>
</geneLocation>
<reference evidence="10 11" key="1">
    <citation type="journal article" date="2011" name="PLoS Genet.">
        <title>Azospirillum genomes reveal transition of bacteria from aquatic to terrestrial environments.</title>
        <authorList>
            <person name="Wisniewski-Dye F."/>
            <person name="Borziak K."/>
            <person name="Khalsa-Moyers G."/>
            <person name="Alexandre G."/>
            <person name="Sukharnikov L.O."/>
            <person name="Wuichet K."/>
            <person name="Hurst G.B."/>
            <person name="McDonald W.H."/>
            <person name="Robertson J.S."/>
            <person name="Barbe V."/>
            <person name="Calteau A."/>
            <person name="Rouy Z."/>
            <person name="Mangenot S."/>
            <person name="Prigent-Combaret C."/>
            <person name="Normand P."/>
            <person name="Boyer M."/>
            <person name="Siguier P."/>
            <person name="Dessaux Y."/>
            <person name="Elmerich C."/>
            <person name="Condemine G."/>
            <person name="Krishnen G."/>
            <person name="Kennedy I."/>
            <person name="Paterson A.H."/>
            <person name="Gonzalez V."/>
            <person name="Mavingui P."/>
            <person name="Zhulin I.B."/>
        </authorList>
    </citation>
    <scope>NUCLEOTIDE SEQUENCE [LARGE SCALE GENOMIC DNA]</scope>
    <source>
        <strain evidence="10 11">Sp245</strain>
    </source>
</reference>
<feature type="domain" description="ABC3 transporter permease C-terminal" evidence="8">
    <location>
        <begin position="269"/>
        <end position="377"/>
    </location>
</feature>
<dbReference type="Pfam" id="PF02687">
    <property type="entry name" value="FtsX"/>
    <property type="match status" value="1"/>
</dbReference>
<evidence type="ECO:0008006" key="12">
    <source>
        <dbReference type="Google" id="ProtNLM"/>
    </source>
</evidence>
<keyword evidence="2" id="KW-1003">Cell membrane</keyword>
<feature type="region of interest" description="Disordered" evidence="6">
    <location>
        <begin position="462"/>
        <end position="491"/>
    </location>
</feature>
<keyword evidence="4 7" id="KW-1133">Transmembrane helix</keyword>
<keyword evidence="3 7" id="KW-0812">Transmembrane</keyword>
<keyword evidence="10" id="KW-0614">Plasmid</keyword>
<dbReference type="Pfam" id="PF12704">
    <property type="entry name" value="MacB_PCD"/>
    <property type="match status" value="1"/>
</dbReference>
<accession>A0A9P1JXX1</accession>
<feature type="transmembrane region" description="Helical" evidence="7">
    <location>
        <begin position="357"/>
        <end position="379"/>
    </location>
</feature>
<dbReference type="Proteomes" id="UP000007319">
    <property type="component" value="Plasmid AZOBR_p2"/>
</dbReference>
<dbReference type="PANTHER" id="PTHR30287:SF1">
    <property type="entry name" value="INNER MEMBRANE PROTEIN"/>
    <property type="match status" value="1"/>
</dbReference>
<dbReference type="RefSeq" id="WP_014242257.1">
    <property type="nucleotide sequence ID" value="NC_016618.1"/>
</dbReference>
<evidence type="ECO:0000256" key="4">
    <source>
        <dbReference type="ARBA" id="ARBA00022989"/>
    </source>
</evidence>